<name>A0A699R2N4_TANCI</name>
<reference evidence="1" key="1">
    <citation type="journal article" date="2019" name="Sci. Rep.">
        <title>Draft genome of Tanacetum cinerariifolium, the natural source of mosquito coil.</title>
        <authorList>
            <person name="Yamashiro T."/>
            <person name="Shiraishi A."/>
            <person name="Satake H."/>
            <person name="Nakayama K."/>
        </authorList>
    </citation>
    <scope>NUCLEOTIDE SEQUENCE</scope>
</reference>
<evidence type="ECO:0000313" key="1">
    <source>
        <dbReference type="EMBL" id="GFC77181.1"/>
    </source>
</evidence>
<dbReference type="Gene3D" id="3.10.10.10">
    <property type="entry name" value="HIV Type 1 Reverse Transcriptase, subunit A, domain 1"/>
    <property type="match status" value="1"/>
</dbReference>
<dbReference type="AlphaFoldDB" id="A0A699R2N4"/>
<keyword evidence="1" id="KW-0548">Nucleotidyltransferase</keyword>
<dbReference type="SUPFAM" id="SSF56672">
    <property type="entry name" value="DNA/RNA polymerases"/>
    <property type="match status" value="1"/>
</dbReference>
<keyword evidence="1" id="KW-0695">RNA-directed DNA polymerase</keyword>
<protein>
    <submittedName>
        <fullName evidence="1">Reverse transcriptase domain-containing protein</fullName>
    </submittedName>
</protein>
<dbReference type="InterPro" id="IPR043502">
    <property type="entry name" value="DNA/RNA_pol_sf"/>
</dbReference>
<dbReference type="EMBL" id="BKCJ011059874">
    <property type="protein sequence ID" value="GFC77181.1"/>
    <property type="molecule type" value="Genomic_DNA"/>
</dbReference>
<proteinExistence type="predicted"/>
<comment type="caution">
    <text evidence="1">The sequence shown here is derived from an EMBL/GenBank/DDBJ whole genome shotgun (WGS) entry which is preliminary data.</text>
</comment>
<gene>
    <name evidence="1" type="ORF">Tci_849151</name>
</gene>
<accession>A0A699R2N4</accession>
<dbReference type="GO" id="GO:0003964">
    <property type="term" value="F:RNA-directed DNA polymerase activity"/>
    <property type="evidence" value="ECO:0007669"/>
    <property type="project" value="UniProtKB-KW"/>
</dbReference>
<organism evidence="1">
    <name type="scientific">Tanacetum cinerariifolium</name>
    <name type="common">Dalmatian daisy</name>
    <name type="synonym">Chrysanthemum cinerariifolium</name>
    <dbReference type="NCBI Taxonomy" id="118510"/>
    <lineage>
        <taxon>Eukaryota</taxon>
        <taxon>Viridiplantae</taxon>
        <taxon>Streptophyta</taxon>
        <taxon>Embryophyta</taxon>
        <taxon>Tracheophyta</taxon>
        <taxon>Spermatophyta</taxon>
        <taxon>Magnoliopsida</taxon>
        <taxon>eudicotyledons</taxon>
        <taxon>Gunneridae</taxon>
        <taxon>Pentapetalae</taxon>
        <taxon>asterids</taxon>
        <taxon>campanulids</taxon>
        <taxon>Asterales</taxon>
        <taxon>Asteraceae</taxon>
        <taxon>Asteroideae</taxon>
        <taxon>Anthemideae</taxon>
        <taxon>Anthemidinae</taxon>
        <taxon>Tanacetum</taxon>
    </lineage>
</organism>
<sequence>MRVKKIEGSWRMCIDFKNLNSACPKDYYPLSDINGKIESWLRTKKRKRSSIWTRHVLLHEDVVWNSEHRGYLSKIGGRDFSIPDRKEPKGISR</sequence>
<keyword evidence="1" id="KW-0808">Transferase</keyword>